<organism evidence="2 3">
    <name type="scientific">Pararge aegeria aegeria</name>
    <dbReference type="NCBI Taxonomy" id="348720"/>
    <lineage>
        <taxon>Eukaryota</taxon>
        <taxon>Metazoa</taxon>
        <taxon>Ecdysozoa</taxon>
        <taxon>Arthropoda</taxon>
        <taxon>Hexapoda</taxon>
        <taxon>Insecta</taxon>
        <taxon>Pterygota</taxon>
        <taxon>Neoptera</taxon>
        <taxon>Endopterygota</taxon>
        <taxon>Lepidoptera</taxon>
        <taxon>Glossata</taxon>
        <taxon>Ditrysia</taxon>
        <taxon>Papilionoidea</taxon>
        <taxon>Nymphalidae</taxon>
        <taxon>Satyrinae</taxon>
        <taxon>Satyrini</taxon>
        <taxon>Parargina</taxon>
        <taxon>Pararge</taxon>
    </lineage>
</organism>
<dbReference type="AlphaFoldDB" id="A0A8S4RVG5"/>
<comment type="caution">
    <text evidence="2">The sequence shown here is derived from an EMBL/GenBank/DDBJ whole genome shotgun (WGS) entry which is preliminary data.</text>
</comment>
<evidence type="ECO:0000313" key="2">
    <source>
        <dbReference type="EMBL" id="CAH2242174.1"/>
    </source>
</evidence>
<reference evidence="2" key="1">
    <citation type="submission" date="2022-03" db="EMBL/GenBank/DDBJ databases">
        <authorList>
            <person name="Lindestad O."/>
        </authorList>
    </citation>
    <scope>NUCLEOTIDE SEQUENCE</scope>
</reference>
<feature type="compositionally biased region" description="Basic and acidic residues" evidence="1">
    <location>
        <begin position="123"/>
        <end position="149"/>
    </location>
</feature>
<feature type="region of interest" description="Disordered" evidence="1">
    <location>
        <begin position="123"/>
        <end position="179"/>
    </location>
</feature>
<gene>
    <name evidence="2" type="primary">jg22887</name>
    <name evidence="2" type="ORF">PAEG_LOCUS18526</name>
</gene>
<name>A0A8S4RVG5_9NEOP</name>
<keyword evidence="3" id="KW-1185">Reference proteome</keyword>
<evidence type="ECO:0000313" key="3">
    <source>
        <dbReference type="Proteomes" id="UP000838756"/>
    </source>
</evidence>
<feature type="compositionally biased region" description="Basic and acidic residues" evidence="1">
    <location>
        <begin position="157"/>
        <end position="179"/>
    </location>
</feature>
<dbReference type="Proteomes" id="UP000838756">
    <property type="component" value="Unassembled WGS sequence"/>
</dbReference>
<dbReference type="OrthoDB" id="425681at2759"/>
<accession>A0A8S4RVG5</accession>
<sequence length="179" mass="20947">MHSRILKFFGHVSRRGNNSIERLVVKGKVEGTRARGRSPMRWTDQMKSSVGGPLHECTRLSAYREKWRMNEAIVLFMSEGLTTSIHDFLLHDSIPFLSITSSLENIVDTTIVSSEQRNWSDQRIGLRPDYRQTEPRRPRRNGMEWKRTEQNGSEWNGTDKNKQNITEENRTEKIEQSRT</sequence>
<proteinExistence type="predicted"/>
<dbReference type="EMBL" id="CAKXAJ010025628">
    <property type="protein sequence ID" value="CAH2242174.1"/>
    <property type="molecule type" value="Genomic_DNA"/>
</dbReference>
<evidence type="ECO:0000256" key="1">
    <source>
        <dbReference type="SAM" id="MobiDB-lite"/>
    </source>
</evidence>
<protein>
    <submittedName>
        <fullName evidence="2">Jg22887 protein</fullName>
    </submittedName>
</protein>